<comment type="subcellular location">
    <subcellularLocation>
        <location evidence="1">Nucleus</location>
    </subcellularLocation>
</comment>
<evidence type="ECO:0000256" key="2">
    <source>
        <dbReference type="ARBA" id="ARBA00022969"/>
    </source>
</evidence>
<dbReference type="Proteomes" id="UP000803844">
    <property type="component" value="Unassembled WGS sequence"/>
</dbReference>
<protein>
    <recommendedName>
        <fullName evidence="7">Velvet domain-containing protein</fullName>
    </recommendedName>
</protein>
<keyword evidence="3" id="KW-0805">Transcription regulation</keyword>
<dbReference type="PANTHER" id="PTHR33572:SF17">
    <property type="entry name" value="SEXUAL DEVELOPMENT REGULATOR VELC"/>
    <property type="match status" value="1"/>
</dbReference>
<sequence length="218" mass="24792">MAATNPPPMEYRVILRQQPVSARSCGFGDRDRRVIDPPPIVQLFITGPSLSHYEMRQRLRNPLNIIHCSIWSEDGTQDLSGMPEEYTRQKRLMGNLVASPFVGYDEHDQEGCFFCFPDVSCRTSGRYRLKFSLVALNPRPQTKSPVKVEVLSDVFQTFNAKEFPGMSESTPLAKALREQGCNIPTKKGNDGRDWRRKDSGDYSDEGGTSRRKRTRTSQ</sequence>
<keyword evidence="5" id="KW-0539">Nucleus</keyword>
<gene>
    <name evidence="8" type="ORF">M406DRAFT_248501</name>
</gene>
<dbReference type="GeneID" id="63833664"/>
<dbReference type="InterPro" id="IPR037525">
    <property type="entry name" value="Velvet_dom"/>
</dbReference>
<dbReference type="InterPro" id="IPR021740">
    <property type="entry name" value="Velvet"/>
</dbReference>
<proteinExistence type="predicted"/>
<dbReference type="EMBL" id="MU032344">
    <property type="protein sequence ID" value="KAF3769873.1"/>
    <property type="molecule type" value="Genomic_DNA"/>
</dbReference>
<keyword evidence="9" id="KW-1185">Reference proteome</keyword>
<dbReference type="RefSeq" id="XP_040780834.1">
    <property type="nucleotide sequence ID" value="XM_040916535.1"/>
</dbReference>
<dbReference type="PROSITE" id="PS51821">
    <property type="entry name" value="VELVET"/>
    <property type="match status" value="1"/>
</dbReference>
<feature type="compositionally biased region" description="Basic residues" evidence="6">
    <location>
        <begin position="209"/>
        <end position="218"/>
    </location>
</feature>
<accession>A0A9P4YAN3</accession>
<evidence type="ECO:0000313" key="9">
    <source>
        <dbReference type="Proteomes" id="UP000803844"/>
    </source>
</evidence>
<keyword evidence="4" id="KW-0804">Transcription</keyword>
<feature type="compositionally biased region" description="Basic and acidic residues" evidence="6">
    <location>
        <begin position="187"/>
        <end position="200"/>
    </location>
</feature>
<reference evidence="8" key="1">
    <citation type="journal article" date="2020" name="Phytopathology">
        <title>Genome sequence of the chestnut blight fungus Cryphonectria parasitica EP155: A fundamental resource for an archetypical invasive plant pathogen.</title>
        <authorList>
            <person name="Crouch J.A."/>
            <person name="Dawe A."/>
            <person name="Aerts A."/>
            <person name="Barry K."/>
            <person name="Churchill A.C.L."/>
            <person name="Grimwood J."/>
            <person name="Hillman B."/>
            <person name="Milgroom M.G."/>
            <person name="Pangilinan J."/>
            <person name="Smith M."/>
            <person name="Salamov A."/>
            <person name="Schmutz J."/>
            <person name="Yadav J."/>
            <person name="Grigoriev I.V."/>
            <person name="Nuss D."/>
        </authorList>
    </citation>
    <scope>NUCLEOTIDE SEQUENCE</scope>
    <source>
        <strain evidence="8">EP155</strain>
    </source>
</reference>
<evidence type="ECO:0000256" key="1">
    <source>
        <dbReference type="ARBA" id="ARBA00004123"/>
    </source>
</evidence>
<dbReference type="InterPro" id="IPR038491">
    <property type="entry name" value="Velvet_dom_sf"/>
</dbReference>
<dbReference type="Pfam" id="PF11754">
    <property type="entry name" value="Velvet"/>
    <property type="match status" value="2"/>
</dbReference>
<comment type="caution">
    <text evidence="8">The sequence shown here is derived from an EMBL/GenBank/DDBJ whole genome shotgun (WGS) entry which is preliminary data.</text>
</comment>
<feature type="region of interest" description="Disordered" evidence="6">
    <location>
        <begin position="178"/>
        <end position="218"/>
    </location>
</feature>
<organism evidence="8 9">
    <name type="scientific">Cryphonectria parasitica (strain ATCC 38755 / EP155)</name>
    <dbReference type="NCBI Taxonomy" id="660469"/>
    <lineage>
        <taxon>Eukaryota</taxon>
        <taxon>Fungi</taxon>
        <taxon>Dikarya</taxon>
        <taxon>Ascomycota</taxon>
        <taxon>Pezizomycotina</taxon>
        <taxon>Sordariomycetes</taxon>
        <taxon>Sordariomycetidae</taxon>
        <taxon>Diaporthales</taxon>
        <taxon>Cryphonectriaceae</taxon>
        <taxon>Cryphonectria-Endothia species complex</taxon>
        <taxon>Cryphonectria</taxon>
    </lineage>
</organism>
<evidence type="ECO:0000259" key="7">
    <source>
        <dbReference type="PROSITE" id="PS51821"/>
    </source>
</evidence>
<evidence type="ECO:0000256" key="3">
    <source>
        <dbReference type="ARBA" id="ARBA00023015"/>
    </source>
</evidence>
<dbReference type="AlphaFoldDB" id="A0A9P4YAN3"/>
<dbReference type="GO" id="GO:0030435">
    <property type="term" value="P:sporulation resulting in formation of a cellular spore"/>
    <property type="evidence" value="ECO:0007669"/>
    <property type="project" value="UniProtKB-KW"/>
</dbReference>
<evidence type="ECO:0000256" key="6">
    <source>
        <dbReference type="SAM" id="MobiDB-lite"/>
    </source>
</evidence>
<evidence type="ECO:0000313" key="8">
    <source>
        <dbReference type="EMBL" id="KAF3769873.1"/>
    </source>
</evidence>
<evidence type="ECO:0000256" key="5">
    <source>
        <dbReference type="ARBA" id="ARBA00023242"/>
    </source>
</evidence>
<feature type="domain" description="Velvet" evidence="7">
    <location>
        <begin position="6"/>
        <end position="186"/>
    </location>
</feature>
<name>A0A9P4YAN3_CRYP1</name>
<dbReference type="PANTHER" id="PTHR33572">
    <property type="entry name" value="SPORE DEVELOPMENT REGULATOR VOSA"/>
    <property type="match status" value="1"/>
</dbReference>
<dbReference type="Gene3D" id="2.60.40.3960">
    <property type="entry name" value="Velvet domain"/>
    <property type="match status" value="1"/>
</dbReference>
<dbReference type="GO" id="GO:0005634">
    <property type="term" value="C:nucleus"/>
    <property type="evidence" value="ECO:0007669"/>
    <property type="project" value="UniProtKB-SubCell"/>
</dbReference>
<dbReference type="OrthoDB" id="3056235at2759"/>
<keyword evidence="2" id="KW-0749">Sporulation</keyword>
<evidence type="ECO:0000256" key="4">
    <source>
        <dbReference type="ARBA" id="ARBA00023163"/>
    </source>
</evidence>